<name>A0A2V3IV26_9FLOR</name>
<comment type="caution">
    <text evidence="1">The sequence shown here is derived from an EMBL/GenBank/DDBJ whole genome shotgun (WGS) entry which is preliminary data.</text>
</comment>
<organism evidence="1 2">
    <name type="scientific">Gracilariopsis chorda</name>
    <dbReference type="NCBI Taxonomy" id="448386"/>
    <lineage>
        <taxon>Eukaryota</taxon>
        <taxon>Rhodophyta</taxon>
        <taxon>Florideophyceae</taxon>
        <taxon>Rhodymeniophycidae</taxon>
        <taxon>Gracilariales</taxon>
        <taxon>Gracilariaceae</taxon>
        <taxon>Gracilariopsis</taxon>
    </lineage>
</organism>
<evidence type="ECO:0000313" key="2">
    <source>
        <dbReference type="Proteomes" id="UP000247409"/>
    </source>
</evidence>
<protein>
    <submittedName>
        <fullName evidence="1">Uncharacterized protein</fullName>
    </submittedName>
</protein>
<dbReference type="EMBL" id="NBIV01000058">
    <property type="protein sequence ID" value="PXF45557.1"/>
    <property type="molecule type" value="Genomic_DNA"/>
</dbReference>
<gene>
    <name evidence="1" type="ORF">BWQ96_04695</name>
</gene>
<dbReference type="AlphaFoldDB" id="A0A2V3IV26"/>
<evidence type="ECO:0000313" key="1">
    <source>
        <dbReference type="EMBL" id="PXF45557.1"/>
    </source>
</evidence>
<reference evidence="1 2" key="1">
    <citation type="journal article" date="2018" name="Mol. Biol. Evol.">
        <title>Analysis of the draft genome of the red seaweed Gracilariopsis chorda provides insights into genome size evolution in Rhodophyta.</title>
        <authorList>
            <person name="Lee J."/>
            <person name="Yang E.C."/>
            <person name="Graf L."/>
            <person name="Yang J.H."/>
            <person name="Qiu H."/>
            <person name="Zel Zion U."/>
            <person name="Chan C.X."/>
            <person name="Stephens T.G."/>
            <person name="Weber A.P.M."/>
            <person name="Boo G.H."/>
            <person name="Boo S.M."/>
            <person name="Kim K.M."/>
            <person name="Shin Y."/>
            <person name="Jung M."/>
            <person name="Lee S.J."/>
            <person name="Yim H.S."/>
            <person name="Lee J.H."/>
            <person name="Bhattacharya D."/>
            <person name="Yoon H.S."/>
        </authorList>
    </citation>
    <scope>NUCLEOTIDE SEQUENCE [LARGE SCALE GENOMIC DNA]</scope>
    <source>
        <strain evidence="1 2">SKKU-2015</strain>
        <tissue evidence="1">Whole body</tissue>
    </source>
</reference>
<sequence length="541" mass="60314">MGRGKERSVLGSMQLVGSVDVPVEVMVDEAVLSDFKGFTTDNAKSRVWKVAYEGLVGDFGFGMAISTFSAEEYLQIEQHLRYNKRLGDLQSFLGAEQCPVALRHNYVGQSGVARLTRQAKRRVTRGERCKLLDSMMVAQQYVILKVLERALVEGVHGANTDRTPRFYNVPLVWSVYCQFCVEVPIVTGMVDFIRVLNERMDEMSIEGSRSVLCSRASTVSGSGCKAWDGWKSNSAQAGRWVEYGEYIVLTLFPSQVVDIEGNSKGSTSIKLANNAAPTTTTTGEGVMEEPGVHVTVTEEIVRCYSAEADNSGLYCEYVAPLNPLDKGCVKTYYMKVGTSIVVPSTYAIRIGSHATRAARMFGYIVRRERLNKQKKGQGVFYKRDGGVVQADQLFEYGCESNFVREGYASNSHKATFRGFFGESKADERFMVGTIPSMLNMELNTPLGRKIVEPLYNVLPAVGSMMEVYRANPVLVLESSTQRQTRGGKRGEWDDEGVRTMGVKGEQGWLEGDVPYHYFESLRGKALRFPFNTADIREEEIR</sequence>
<proteinExistence type="predicted"/>
<dbReference type="Proteomes" id="UP000247409">
    <property type="component" value="Unassembled WGS sequence"/>
</dbReference>
<accession>A0A2V3IV26</accession>
<dbReference type="OrthoDB" id="10561061at2759"/>
<keyword evidence="2" id="KW-1185">Reference proteome</keyword>